<evidence type="ECO:0000256" key="1">
    <source>
        <dbReference type="ARBA" id="ARBA00008950"/>
    </source>
</evidence>
<sequence length="263" mass="28269">MKLAAISDIHGNLSALEAVLDDIAAQEVDQIVNLGDILSGPLQPAETAGLLMAKGFPTIAGNHERQLLRLRDTGAAPDLATSDGYTAAQLTDEHWTWLRGLPPVLQLSQDVLLVHGTPSSDLLYWLETATPGFGRDGSNGLRAATDDEVRARLGETRASLILCGHTHVARAVQCGGSLVVNPGSVGLQAFHWDQPHDHHVENGTPHARYALLEQRAQGWTARLCAVPYAWEPQSRLAAERGRPDWAYALATGRMPPRPATIAA</sequence>
<protein>
    <submittedName>
        <fullName evidence="3">Metallophosphoesterase family protein</fullName>
    </submittedName>
</protein>
<proteinExistence type="inferred from homology"/>
<dbReference type="Proteomes" id="UP000318199">
    <property type="component" value="Unassembled WGS sequence"/>
</dbReference>
<dbReference type="SUPFAM" id="SSF56300">
    <property type="entry name" value="Metallo-dependent phosphatases"/>
    <property type="match status" value="1"/>
</dbReference>
<gene>
    <name evidence="3" type="ORF">FN976_11675</name>
</gene>
<comment type="caution">
    <text evidence="3">The sequence shown here is derived from an EMBL/GenBank/DDBJ whole genome shotgun (WGS) entry which is preliminary data.</text>
</comment>
<reference evidence="3 4" key="1">
    <citation type="submission" date="2019-07" db="EMBL/GenBank/DDBJ databases">
        <title>Caenimonas sedimenti sp. nov., isolated from activated sludge.</title>
        <authorList>
            <person name="Xu J."/>
        </authorList>
    </citation>
    <scope>NUCLEOTIDE SEQUENCE [LARGE SCALE GENOMIC DNA]</scope>
    <source>
        <strain evidence="3 4">HX-9-20</strain>
    </source>
</reference>
<evidence type="ECO:0000313" key="3">
    <source>
        <dbReference type="EMBL" id="TWO70979.1"/>
    </source>
</evidence>
<name>A0A562ZQV3_9BURK</name>
<dbReference type="GO" id="GO:0005737">
    <property type="term" value="C:cytoplasm"/>
    <property type="evidence" value="ECO:0007669"/>
    <property type="project" value="TreeGrafter"/>
</dbReference>
<evidence type="ECO:0000313" key="4">
    <source>
        <dbReference type="Proteomes" id="UP000318199"/>
    </source>
</evidence>
<comment type="similarity">
    <text evidence="1">Belongs to the metallophosphoesterase superfamily. YfcE family.</text>
</comment>
<dbReference type="AlphaFoldDB" id="A0A562ZQV3"/>
<evidence type="ECO:0000259" key="2">
    <source>
        <dbReference type="Pfam" id="PF12850"/>
    </source>
</evidence>
<dbReference type="Gene3D" id="3.60.21.10">
    <property type="match status" value="1"/>
</dbReference>
<dbReference type="PIRSF" id="PIRSF000883">
    <property type="entry name" value="Pesterase_MJ0912"/>
    <property type="match status" value="1"/>
</dbReference>
<feature type="domain" description="Calcineurin-like phosphoesterase" evidence="2">
    <location>
        <begin position="1"/>
        <end position="189"/>
    </location>
</feature>
<dbReference type="Pfam" id="PF12850">
    <property type="entry name" value="Metallophos_2"/>
    <property type="match status" value="1"/>
</dbReference>
<dbReference type="PANTHER" id="PTHR42850:SF2">
    <property type="entry name" value="BLL5683 PROTEIN"/>
    <property type="match status" value="1"/>
</dbReference>
<dbReference type="EMBL" id="VOBQ01000009">
    <property type="protein sequence ID" value="TWO70979.1"/>
    <property type="molecule type" value="Genomic_DNA"/>
</dbReference>
<keyword evidence="4" id="KW-1185">Reference proteome</keyword>
<dbReference type="InterPro" id="IPR050126">
    <property type="entry name" value="Ap4A_hydrolase"/>
</dbReference>
<dbReference type="GO" id="GO:0016791">
    <property type="term" value="F:phosphatase activity"/>
    <property type="evidence" value="ECO:0007669"/>
    <property type="project" value="TreeGrafter"/>
</dbReference>
<dbReference type="InterPro" id="IPR029052">
    <property type="entry name" value="Metallo-depent_PP-like"/>
</dbReference>
<dbReference type="OrthoDB" id="9813918at2"/>
<accession>A0A562ZQV3</accession>
<dbReference type="PANTHER" id="PTHR42850">
    <property type="entry name" value="METALLOPHOSPHOESTERASE"/>
    <property type="match status" value="1"/>
</dbReference>
<dbReference type="InterPro" id="IPR011152">
    <property type="entry name" value="Pesterase_MJ0912"/>
</dbReference>
<organism evidence="3 4">
    <name type="scientific">Caenimonas sedimenti</name>
    <dbReference type="NCBI Taxonomy" id="2596921"/>
    <lineage>
        <taxon>Bacteria</taxon>
        <taxon>Pseudomonadati</taxon>
        <taxon>Pseudomonadota</taxon>
        <taxon>Betaproteobacteria</taxon>
        <taxon>Burkholderiales</taxon>
        <taxon>Comamonadaceae</taxon>
        <taxon>Caenimonas</taxon>
    </lineage>
</organism>
<dbReference type="InterPro" id="IPR024654">
    <property type="entry name" value="Calcineurin-like_PHP_lpxH"/>
</dbReference>
<dbReference type="RefSeq" id="WP_145893209.1">
    <property type="nucleotide sequence ID" value="NZ_VOBQ01000009.1"/>
</dbReference>